<proteinExistence type="predicted"/>
<name>A0ABS8HL19_9FIRM</name>
<dbReference type="PROSITE" id="PS50851">
    <property type="entry name" value="CHEW"/>
    <property type="match status" value="1"/>
</dbReference>
<evidence type="ECO:0000313" key="3">
    <source>
        <dbReference type="Proteomes" id="UP001165492"/>
    </source>
</evidence>
<dbReference type="InterPro" id="IPR002545">
    <property type="entry name" value="CheW-lke_dom"/>
</dbReference>
<reference evidence="2" key="1">
    <citation type="submission" date="2021-11" db="EMBL/GenBank/DDBJ databases">
        <title>Description of a new species Pelosinus isolated from the bottom sediments of Lake Baikal.</title>
        <authorList>
            <person name="Zakharyuk A."/>
        </authorList>
    </citation>
    <scope>NUCLEOTIDE SEQUENCE</scope>
    <source>
        <strain evidence="2">Bkl1</strain>
    </source>
</reference>
<feature type="domain" description="CheW-like" evidence="1">
    <location>
        <begin position="3"/>
        <end position="145"/>
    </location>
</feature>
<comment type="caution">
    <text evidence="2">The sequence shown here is derived from an EMBL/GenBank/DDBJ whole genome shotgun (WGS) entry which is preliminary data.</text>
</comment>
<dbReference type="Gene3D" id="2.40.50.180">
    <property type="entry name" value="CheA-289, Domain 4"/>
    <property type="match status" value="1"/>
</dbReference>
<dbReference type="RefSeq" id="WP_229533416.1">
    <property type="nucleotide sequence ID" value="NZ_JAJHJB010000001.1"/>
</dbReference>
<sequence length="159" mass="17935">MARMQMVVFEMNGTEFAIEAATVHGIIRANRVNIQVVPGTLGNMEGMINWRDNVRYVFNLRKKLKLENQVINDESKIIMVQTNERIVGCLVDEVTDIVVFNSEEIEAAPSFIQEAESKFIIGIGKVEERLIVMLDMDHLLTGVEINGLALENLQNYVPA</sequence>
<organism evidence="2 3">
    <name type="scientific">Pelosinus baikalensis</name>
    <dbReference type="NCBI Taxonomy" id="2892015"/>
    <lineage>
        <taxon>Bacteria</taxon>
        <taxon>Bacillati</taxon>
        <taxon>Bacillota</taxon>
        <taxon>Negativicutes</taxon>
        <taxon>Selenomonadales</taxon>
        <taxon>Sporomusaceae</taxon>
        <taxon>Pelosinus</taxon>
    </lineage>
</organism>
<dbReference type="Gene3D" id="2.30.30.40">
    <property type="entry name" value="SH3 Domains"/>
    <property type="match status" value="1"/>
</dbReference>
<accession>A0ABS8HL19</accession>
<keyword evidence="3" id="KW-1185">Reference proteome</keyword>
<dbReference type="SUPFAM" id="SSF50341">
    <property type="entry name" value="CheW-like"/>
    <property type="match status" value="1"/>
</dbReference>
<dbReference type="Pfam" id="PF01584">
    <property type="entry name" value="CheW"/>
    <property type="match status" value="1"/>
</dbReference>
<dbReference type="EMBL" id="JAJHJB010000001">
    <property type="protein sequence ID" value="MCC5463878.1"/>
    <property type="molecule type" value="Genomic_DNA"/>
</dbReference>
<protein>
    <submittedName>
        <fullName evidence="2">Chemotaxis protein CheW</fullName>
    </submittedName>
</protein>
<dbReference type="InterPro" id="IPR036061">
    <property type="entry name" value="CheW-like_dom_sf"/>
</dbReference>
<dbReference type="InterPro" id="IPR039315">
    <property type="entry name" value="CheW"/>
</dbReference>
<dbReference type="SMART" id="SM00260">
    <property type="entry name" value="CheW"/>
    <property type="match status" value="1"/>
</dbReference>
<dbReference type="Proteomes" id="UP001165492">
    <property type="component" value="Unassembled WGS sequence"/>
</dbReference>
<dbReference type="PANTHER" id="PTHR22617">
    <property type="entry name" value="CHEMOTAXIS SENSOR HISTIDINE KINASE-RELATED"/>
    <property type="match status" value="1"/>
</dbReference>
<dbReference type="PANTHER" id="PTHR22617:SF23">
    <property type="entry name" value="CHEMOTAXIS PROTEIN CHEW"/>
    <property type="match status" value="1"/>
</dbReference>
<gene>
    <name evidence="2" type="ORF">LMF89_00700</name>
</gene>
<evidence type="ECO:0000259" key="1">
    <source>
        <dbReference type="PROSITE" id="PS50851"/>
    </source>
</evidence>
<evidence type="ECO:0000313" key="2">
    <source>
        <dbReference type="EMBL" id="MCC5463878.1"/>
    </source>
</evidence>